<keyword evidence="2" id="KW-1185">Reference proteome</keyword>
<dbReference type="InterPro" id="IPR001451">
    <property type="entry name" value="Hexapep"/>
</dbReference>
<dbReference type="InterPro" id="IPR011004">
    <property type="entry name" value="Trimer_LpxA-like_sf"/>
</dbReference>
<dbReference type="Proteomes" id="UP000593594">
    <property type="component" value="Chromosome"/>
</dbReference>
<sequence length="176" mass="18912">MAIYELDGVRPILPEDGHYWIAPSADVVGRVMLERNASVWFGAVLRGDNELIRIGENSNVQDGSVLHTDEGCPLTVGANVTVGHKVILHGCTIADQSLIGMGACILNNARIGRNCIIGAHALIPEGKEIPDNSLVIGMPGRVVRALTPEEVEGLALSAEHYVANWQRYSRGVRALV</sequence>
<reference evidence="1 2" key="1">
    <citation type="submission" date="2020-06" db="EMBL/GenBank/DDBJ databases">
        <title>Genome sequence of 2 isolates from Red Sea Mangroves.</title>
        <authorList>
            <person name="Sefrji F."/>
            <person name="Michoud G."/>
            <person name="Merlino G."/>
            <person name="Daffonchio D."/>
        </authorList>
    </citation>
    <scope>NUCLEOTIDE SEQUENCE [LARGE SCALE GENOMIC DNA]</scope>
    <source>
        <strain evidence="1 2">R1DC25</strain>
    </source>
</reference>
<dbReference type="EMBL" id="CP058214">
    <property type="protein sequence ID" value="QPC41279.1"/>
    <property type="molecule type" value="Genomic_DNA"/>
</dbReference>
<organism evidence="1 2">
    <name type="scientific">Kaustia mangrovi</name>
    <dbReference type="NCBI Taxonomy" id="2593653"/>
    <lineage>
        <taxon>Bacteria</taxon>
        <taxon>Pseudomonadati</taxon>
        <taxon>Pseudomonadota</taxon>
        <taxon>Alphaproteobacteria</taxon>
        <taxon>Hyphomicrobiales</taxon>
        <taxon>Parvibaculaceae</taxon>
        <taxon>Kaustia</taxon>
    </lineage>
</organism>
<evidence type="ECO:0000313" key="1">
    <source>
        <dbReference type="EMBL" id="QPC41279.1"/>
    </source>
</evidence>
<dbReference type="Pfam" id="PF00132">
    <property type="entry name" value="Hexapep"/>
    <property type="match status" value="1"/>
</dbReference>
<protein>
    <submittedName>
        <fullName evidence="1">Gamma carbonic anhydrase family protein</fullName>
    </submittedName>
</protein>
<gene>
    <name evidence="1" type="ORF">HW532_00080</name>
</gene>
<dbReference type="Gene3D" id="2.160.10.10">
    <property type="entry name" value="Hexapeptide repeat proteins"/>
    <property type="match status" value="1"/>
</dbReference>
<dbReference type="CDD" id="cd04645">
    <property type="entry name" value="LbH_gamma_CA_like"/>
    <property type="match status" value="1"/>
</dbReference>
<accession>A0A7S8HAC0</accession>
<evidence type="ECO:0000313" key="2">
    <source>
        <dbReference type="Proteomes" id="UP000593594"/>
    </source>
</evidence>
<dbReference type="InterPro" id="IPR050484">
    <property type="entry name" value="Transf_Hexapept/Carb_Anhydrase"/>
</dbReference>
<dbReference type="RefSeq" id="WP_213162494.1">
    <property type="nucleotide sequence ID" value="NZ_CP058214.1"/>
</dbReference>
<name>A0A7S8HAC0_9HYPH</name>
<dbReference type="PANTHER" id="PTHR13061">
    <property type="entry name" value="DYNACTIN SUBUNIT P25"/>
    <property type="match status" value="1"/>
</dbReference>
<dbReference type="PANTHER" id="PTHR13061:SF29">
    <property type="entry name" value="GAMMA CARBONIC ANHYDRASE-LIKE 1, MITOCHONDRIAL-RELATED"/>
    <property type="match status" value="1"/>
</dbReference>
<dbReference type="InterPro" id="IPR047324">
    <property type="entry name" value="LbH_gamma_CA-like"/>
</dbReference>
<proteinExistence type="predicted"/>
<dbReference type="AlphaFoldDB" id="A0A7S8HAC0"/>
<dbReference type="KEGG" id="kmn:HW532_00080"/>
<dbReference type="SUPFAM" id="SSF51161">
    <property type="entry name" value="Trimeric LpxA-like enzymes"/>
    <property type="match status" value="1"/>
</dbReference>